<name>A0A9W7GHL6_9STRA</name>
<feature type="region of interest" description="Disordered" evidence="1">
    <location>
        <begin position="45"/>
        <end position="69"/>
    </location>
</feature>
<feature type="compositionally biased region" description="Polar residues" evidence="1">
    <location>
        <begin position="558"/>
        <end position="575"/>
    </location>
</feature>
<evidence type="ECO:0000313" key="3">
    <source>
        <dbReference type="Proteomes" id="UP001165065"/>
    </source>
</evidence>
<sequence length="928" mass="102386">MPMWNLDFSGGFNGDDHKSKADKVMEMSRVEVFGAGPIDHAKKLQTQSQFDSPLPSSSPFNESSSSSVISEASTHSSTILFRNSKHELKHEPPPYRSITYDEPLVYSPIAPFVVPQTPSSGGWGDIHDSTTQTEPFSTLIPHRGSITPLSSVSGSPSSTSKICKVPYRDLSTPNIHQHSMYSGAATSFEGEIAKERSAWLTEKKKEWGKRRCFKSELGTVDELKRIPQVEGRRTFKRGNISADMPIQKLVDLVEMDYRNIESNLDPPGCVIPDDAQPLPPQEDSKKENKKRQLGFSQPLASSSNISSSASLIPHSTAVSLSGFEKGPKRIKMSEALVTSGITVTKRTLSSSAQFQFLPLPPPILNHSSKIISQSKLLVQIPHRPSELYQRPDQTGLSTGPTCEEVNLAPMVNELFNNYTEETARALSNLANGYPVGYFFLKSPKRIGTKEEQRARAKIVAKEFCRFASKTTKKTSSLRAPLTGFVSFRDRGSFSYMGAFSGVKVPLEIVSSRIGVCDLILSQVSTQGKDKLGYCAIKYAKIGCLGGNTVRDDHDGKGTFTSGSDTSWTVPSMGSTSRRHNREVSAKYSTKGLLKQIAGGRAVLTESIAWLKEKKKAKKEAKKIKASSKKRTKELLAAVKKAKQKLLEMNKSDSDEEEDSEEEKEEQEETARVRRGAEAKQGPDEEDIEEEVIEDTETDEEEIEEENGPSPTKTRTPPSAPKPRSPSPVDNRPCHPGPVQPQALLPPPPLPPLHGLCSIEFSQSHTTLIQQLCQHGVILHSHTSIDIVSCEASPTCALILRDADVETKLLIRDISILRTLQRYKHIFIVMCSRAGKGLAKVQTGLTDLHNCAGDAKNGDMVAIMHTDEDNLPDCIKEIFEMSRGKGERGWLKDFVGGRTTVLEKIEHVIHDRTHWSVFQAELEFGEIGP</sequence>
<dbReference type="Proteomes" id="UP001165065">
    <property type="component" value="Unassembled WGS sequence"/>
</dbReference>
<feature type="compositionally biased region" description="Pro residues" evidence="1">
    <location>
        <begin position="734"/>
        <end position="746"/>
    </location>
</feature>
<feature type="compositionally biased region" description="Basic and acidic residues" evidence="1">
    <location>
        <begin position="668"/>
        <end position="682"/>
    </location>
</feature>
<organism evidence="2 3">
    <name type="scientific">Triparma columacea</name>
    <dbReference type="NCBI Taxonomy" id="722753"/>
    <lineage>
        <taxon>Eukaryota</taxon>
        <taxon>Sar</taxon>
        <taxon>Stramenopiles</taxon>
        <taxon>Ochrophyta</taxon>
        <taxon>Bolidophyceae</taxon>
        <taxon>Parmales</taxon>
        <taxon>Triparmaceae</taxon>
        <taxon>Triparma</taxon>
    </lineage>
</organism>
<protein>
    <submittedName>
        <fullName evidence="2">Uncharacterized protein</fullName>
    </submittedName>
</protein>
<evidence type="ECO:0000313" key="2">
    <source>
        <dbReference type="EMBL" id="GMI44238.1"/>
    </source>
</evidence>
<feature type="region of interest" description="Disordered" evidence="1">
    <location>
        <begin position="555"/>
        <end position="583"/>
    </location>
</feature>
<accession>A0A9W7GHL6</accession>
<evidence type="ECO:0000256" key="1">
    <source>
        <dbReference type="SAM" id="MobiDB-lite"/>
    </source>
</evidence>
<keyword evidence="3" id="KW-1185">Reference proteome</keyword>
<dbReference type="EMBL" id="BRYA01000211">
    <property type="protein sequence ID" value="GMI44238.1"/>
    <property type="molecule type" value="Genomic_DNA"/>
</dbReference>
<gene>
    <name evidence="2" type="ORF">TrCOL_g1417</name>
</gene>
<feature type="region of interest" description="Disordered" evidence="1">
    <location>
        <begin position="264"/>
        <end position="307"/>
    </location>
</feature>
<feature type="compositionally biased region" description="Low complexity" evidence="1">
    <location>
        <begin position="296"/>
        <end position="307"/>
    </location>
</feature>
<feature type="compositionally biased region" description="Low complexity" evidence="1">
    <location>
        <begin position="52"/>
        <end position="69"/>
    </location>
</feature>
<dbReference type="AlphaFoldDB" id="A0A9W7GHL6"/>
<proteinExistence type="predicted"/>
<feature type="compositionally biased region" description="Acidic residues" evidence="1">
    <location>
        <begin position="653"/>
        <end position="667"/>
    </location>
</feature>
<reference evidence="3" key="1">
    <citation type="journal article" date="2023" name="Commun. Biol.">
        <title>Genome analysis of Parmales, the sister group of diatoms, reveals the evolutionary specialization of diatoms from phago-mixotrophs to photoautotrophs.</title>
        <authorList>
            <person name="Ban H."/>
            <person name="Sato S."/>
            <person name="Yoshikawa S."/>
            <person name="Yamada K."/>
            <person name="Nakamura Y."/>
            <person name="Ichinomiya M."/>
            <person name="Sato N."/>
            <person name="Blanc-Mathieu R."/>
            <person name="Endo H."/>
            <person name="Kuwata A."/>
            <person name="Ogata H."/>
        </authorList>
    </citation>
    <scope>NUCLEOTIDE SEQUENCE [LARGE SCALE GENOMIC DNA]</scope>
</reference>
<comment type="caution">
    <text evidence="2">The sequence shown here is derived from an EMBL/GenBank/DDBJ whole genome shotgun (WGS) entry which is preliminary data.</text>
</comment>
<dbReference type="OrthoDB" id="10469922at2759"/>
<feature type="region of interest" description="Disordered" evidence="1">
    <location>
        <begin position="645"/>
        <end position="746"/>
    </location>
</feature>
<feature type="compositionally biased region" description="Acidic residues" evidence="1">
    <location>
        <begin position="683"/>
        <end position="706"/>
    </location>
</feature>